<dbReference type="Pfam" id="PF00005">
    <property type="entry name" value="ABC_tran"/>
    <property type="match status" value="1"/>
</dbReference>
<evidence type="ECO:0000256" key="3">
    <source>
        <dbReference type="ARBA" id="ARBA00022840"/>
    </source>
</evidence>
<dbReference type="InterPro" id="IPR017871">
    <property type="entry name" value="ABC_transporter-like_CS"/>
</dbReference>
<dbReference type="GO" id="GO:0043190">
    <property type="term" value="C:ATP-binding cassette (ABC) transporter complex"/>
    <property type="evidence" value="ECO:0007669"/>
    <property type="project" value="InterPro"/>
</dbReference>
<keyword evidence="3 5" id="KW-0067">ATP-binding</keyword>
<dbReference type="PROSITE" id="PS00211">
    <property type="entry name" value="ABC_TRANSPORTER_1"/>
    <property type="match status" value="1"/>
</dbReference>
<dbReference type="InterPro" id="IPR027417">
    <property type="entry name" value="P-loop_NTPase"/>
</dbReference>
<sequence length="298" mass="33209">MPDPTLRTLSVGVQRVRVNSSRCSLALCHLLFVPPYTFAMPLLEAQNLRKSYAGRTVVDGMSLHVERAEIVGLLGRNGAGKTTSFRMTIGMIDADDGRVFFDGRDVTSLPMYQRARLGMGYLSQEPSVFQKLSCEQNLLAILETLPLDRRARKARAAELLERFSLTHKAKHAARTCSGGERRKLEIARALVTEPRLILMDEPFSGVDPIAVEDLQKEIRELADHGIAFLITDHNVQQTLRVCDRAYIIDSGKKFAEGTPKQLINDEMVRRVYLGSLFRGDEFDHLPERAAPAAATADS</sequence>
<dbReference type="InterPro" id="IPR051120">
    <property type="entry name" value="ABC_AA/LPS_Transport"/>
</dbReference>
<name>A0A3B1DXD7_9ZZZZ</name>
<keyword evidence="2" id="KW-0547">Nucleotide-binding</keyword>
<protein>
    <submittedName>
        <fullName evidence="5">Lipopolysaccharide ABC transporter, ATP-binding protein LptB</fullName>
    </submittedName>
</protein>
<dbReference type="GO" id="GO:0016887">
    <property type="term" value="F:ATP hydrolysis activity"/>
    <property type="evidence" value="ECO:0007669"/>
    <property type="project" value="InterPro"/>
</dbReference>
<dbReference type="GO" id="GO:0055085">
    <property type="term" value="P:transmembrane transport"/>
    <property type="evidence" value="ECO:0007669"/>
    <property type="project" value="InterPro"/>
</dbReference>
<dbReference type="AlphaFoldDB" id="A0A3B1DXD7"/>
<dbReference type="GO" id="GO:0005524">
    <property type="term" value="F:ATP binding"/>
    <property type="evidence" value="ECO:0007669"/>
    <property type="project" value="UniProtKB-KW"/>
</dbReference>
<reference evidence="5" key="1">
    <citation type="submission" date="2018-06" db="EMBL/GenBank/DDBJ databases">
        <authorList>
            <person name="Zhirakovskaya E."/>
        </authorList>
    </citation>
    <scope>NUCLEOTIDE SEQUENCE</scope>
</reference>
<evidence type="ECO:0000256" key="1">
    <source>
        <dbReference type="ARBA" id="ARBA00022448"/>
    </source>
</evidence>
<dbReference type="Gene3D" id="3.40.50.300">
    <property type="entry name" value="P-loop containing nucleotide triphosphate hydrolases"/>
    <property type="match status" value="1"/>
</dbReference>
<gene>
    <name evidence="5" type="ORF">MNBD_PLANCTO03-159</name>
</gene>
<keyword evidence="1" id="KW-0813">Transport</keyword>
<dbReference type="PANTHER" id="PTHR45772">
    <property type="entry name" value="CONSERVED COMPONENT OF ABC TRANSPORTER FOR NATURAL AMINO ACIDS-RELATED"/>
    <property type="match status" value="1"/>
</dbReference>
<evidence type="ECO:0000313" key="5">
    <source>
        <dbReference type="EMBL" id="VAX41014.1"/>
    </source>
</evidence>
<dbReference type="EMBL" id="UOGK01000481">
    <property type="protein sequence ID" value="VAX41014.1"/>
    <property type="molecule type" value="Genomic_DNA"/>
</dbReference>
<feature type="domain" description="ABC transporter" evidence="4">
    <location>
        <begin position="43"/>
        <end position="275"/>
    </location>
</feature>
<dbReference type="SMART" id="SM00382">
    <property type="entry name" value="AAA"/>
    <property type="match status" value="1"/>
</dbReference>
<dbReference type="InterPro" id="IPR003439">
    <property type="entry name" value="ABC_transporter-like_ATP-bd"/>
</dbReference>
<proteinExistence type="predicted"/>
<dbReference type="NCBIfam" id="TIGR04406">
    <property type="entry name" value="LPS_export_lptB"/>
    <property type="match status" value="1"/>
</dbReference>
<evidence type="ECO:0000256" key="2">
    <source>
        <dbReference type="ARBA" id="ARBA00022741"/>
    </source>
</evidence>
<dbReference type="CDD" id="cd03218">
    <property type="entry name" value="ABC_YhbG"/>
    <property type="match status" value="1"/>
</dbReference>
<dbReference type="PANTHER" id="PTHR45772:SF10">
    <property type="entry name" value="LIPOPOLYSACCHARIDE EXPORT SYSTEM ATP-BINDING PROTEIN LPTB"/>
    <property type="match status" value="1"/>
</dbReference>
<organism evidence="5">
    <name type="scientific">hydrothermal vent metagenome</name>
    <dbReference type="NCBI Taxonomy" id="652676"/>
    <lineage>
        <taxon>unclassified sequences</taxon>
        <taxon>metagenomes</taxon>
        <taxon>ecological metagenomes</taxon>
    </lineage>
</organism>
<dbReference type="InterPro" id="IPR003593">
    <property type="entry name" value="AAA+_ATPase"/>
</dbReference>
<dbReference type="PROSITE" id="PS50893">
    <property type="entry name" value="ABC_TRANSPORTER_2"/>
    <property type="match status" value="1"/>
</dbReference>
<accession>A0A3B1DXD7</accession>
<dbReference type="InterPro" id="IPR030921">
    <property type="entry name" value="LPS_export_LptB"/>
</dbReference>
<evidence type="ECO:0000259" key="4">
    <source>
        <dbReference type="PROSITE" id="PS50893"/>
    </source>
</evidence>
<dbReference type="SUPFAM" id="SSF52540">
    <property type="entry name" value="P-loop containing nucleoside triphosphate hydrolases"/>
    <property type="match status" value="1"/>
</dbReference>